<comment type="caution">
    <text evidence="3">The sequence shown here is derived from an EMBL/GenBank/DDBJ whole genome shotgun (WGS) entry which is preliminary data.</text>
</comment>
<dbReference type="Gene3D" id="2.30.180.10">
    <property type="entry name" value="FAS1 domain"/>
    <property type="match status" value="1"/>
</dbReference>
<feature type="transmembrane region" description="Helical" evidence="1">
    <location>
        <begin position="49"/>
        <end position="70"/>
    </location>
</feature>
<dbReference type="InterPro" id="IPR052806">
    <property type="entry name" value="Fasciclin-like_AGP"/>
</dbReference>
<organism evidence="3 4">
    <name type="scientific">Ceratodon purpureus</name>
    <name type="common">Fire moss</name>
    <name type="synonym">Dicranum purpureum</name>
    <dbReference type="NCBI Taxonomy" id="3225"/>
    <lineage>
        <taxon>Eukaryota</taxon>
        <taxon>Viridiplantae</taxon>
        <taxon>Streptophyta</taxon>
        <taxon>Embryophyta</taxon>
        <taxon>Bryophyta</taxon>
        <taxon>Bryophytina</taxon>
        <taxon>Bryopsida</taxon>
        <taxon>Dicranidae</taxon>
        <taxon>Pseudoditrichales</taxon>
        <taxon>Ditrichaceae</taxon>
        <taxon>Ceratodon</taxon>
    </lineage>
</organism>
<keyword evidence="1" id="KW-1133">Transmembrane helix</keyword>
<evidence type="ECO:0000256" key="1">
    <source>
        <dbReference type="SAM" id="Phobius"/>
    </source>
</evidence>
<protein>
    <recommendedName>
        <fullName evidence="2">FAS1 domain-containing protein</fullName>
    </recommendedName>
</protein>
<evidence type="ECO:0000313" key="4">
    <source>
        <dbReference type="Proteomes" id="UP000822688"/>
    </source>
</evidence>
<dbReference type="Pfam" id="PF02469">
    <property type="entry name" value="Fasciclin"/>
    <property type="match status" value="1"/>
</dbReference>
<reference evidence="3" key="1">
    <citation type="submission" date="2020-06" db="EMBL/GenBank/DDBJ databases">
        <title>WGS assembly of Ceratodon purpureus strain R40.</title>
        <authorList>
            <person name="Carey S.B."/>
            <person name="Jenkins J."/>
            <person name="Shu S."/>
            <person name="Lovell J.T."/>
            <person name="Sreedasyam A."/>
            <person name="Maumus F."/>
            <person name="Tiley G.P."/>
            <person name="Fernandez-Pozo N."/>
            <person name="Barry K."/>
            <person name="Chen C."/>
            <person name="Wang M."/>
            <person name="Lipzen A."/>
            <person name="Daum C."/>
            <person name="Saski C.A."/>
            <person name="Payton A.C."/>
            <person name="Mcbreen J.C."/>
            <person name="Conrad R.E."/>
            <person name="Kollar L.M."/>
            <person name="Olsson S."/>
            <person name="Huttunen S."/>
            <person name="Landis J.B."/>
            <person name="Wickett N.J."/>
            <person name="Johnson M.G."/>
            <person name="Rensing S.A."/>
            <person name="Grimwood J."/>
            <person name="Schmutz J."/>
            <person name="Mcdaniel S.F."/>
        </authorList>
    </citation>
    <scope>NUCLEOTIDE SEQUENCE</scope>
    <source>
        <strain evidence="3">R40</strain>
    </source>
</reference>
<keyword evidence="4" id="KW-1185">Reference proteome</keyword>
<dbReference type="EMBL" id="CM026422">
    <property type="protein sequence ID" value="KAG0588179.1"/>
    <property type="molecule type" value="Genomic_DNA"/>
</dbReference>
<accession>A0A8T0IZ58</accession>
<keyword evidence="1" id="KW-0472">Membrane</keyword>
<keyword evidence="1" id="KW-0812">Transmembrane</keyword>
<dbReference type="PROSITE" id="PS50213">
    <property type="entry name" value="FAS1"/>
    <property type="match status" value="1"/>
</dbReference>
<feature type="domain" description="FAS1" evidence="2">
    <location>
        <begin position="107"/>
        <end position="246"/>
    </location>
</feature>
<name>A0A8T0IZ58_CERPU</name>
<evidence type="ECO:0000313" key="3">
    <source>
        <dbReference type="EMBL" id="KAG0588179.1"/>
    </source>
</evidence>
<proteinExistence type="predicted"/>
<dbReference type="Proteomes" id="UP000822688">
    <property type="component" value="Chromosome 2"/>
</dbReference>
<dbReference type="SMART" id="SM00554">
    <property type="entry name" value="FAS1"/>
    <property type="match status" value="1"/>
</dbReference>
<feature type="transmembrane region" description="Helical" evidence="1">
    <location>
        <begin position="283"/>
        <end position="303"/>
    </location>
</feature>
<gene>
    <name evidence="3" type="ORF">KC19_2G222500</name>
</gene>
<dbReference type="PANTHER" id="PTHR33985">
    <property type="entry name" value="OS02G0491300 PROTEIN-RELATED"/>
    <property type="match status" value="1"/>
</dbReference>
<dbReference type="InterPro" id="IPR036378">
    <property type="entry name" value="FAS1_dom_sf"/>
</dbReference>
<evidence type="ECO:0000259" key="2">
    <source>
        <dbReference type="PROSITE" id="PS50213"/>
    </source>
</evidence>
<dbReference type="SUPFAM" id="SSF82153">
    <property type="entry name" value="FAS1 domain"/>
    <property type="match status" value="1"/>
</dbReference>
<dbReference type="AlphaFoldDB" id="A0A8T0IZ58"/>
<dbReference type="PANTHER" id="PTHR33985:SF29">
    <property type="entry name" value="FAS1 DOMAIN-CONTAINING PROTEIN"/>
    <property type="match status" value="1"/>
</dbReference>
<sequence length="325" mass="36186">MAPGTELSVELNCHQNSVIVTADGKHINVLSMASRLSSESNQIRDRVRLLGSLFSLALTLISLAFAVLILHDLQIRELTNAWNRTTVTSRNGTVSGVPARKYNAAHAPEMSHPVQSQLHHDVVRVLRTAQYKAFAAILDNMTESVVRKGVTVFAPSDGALSDYQEKKTDELRLEDVVKLHVVTDIMPYSNLLRLEVGSRLTTDMSNVTIMVMNATAGAYQVDDAVIISPDLYTDATIAVHGINAVFNTTKIYEEEPEEEEPEDIRPHPTPYYHSRAFKTPNTALKGIPVFQAVVSFASLYLIFLTAPVRYPFPYDGHHHSWTTRF</sequence>
<dbReference type="InterPro" id="IPR000782">
    <property type="entry name" value="FAS1_domain"/>
</dbReference>
<dbReference type="FunFam" id="2.30.180.10:FF:000046">
    <property type="entry name" value="Fasciclin-like arabinogalactan family protein"/>
    <property type="match status" value="1"/>
</dbReference>